<dbReference type="Proteomes" id="UP000789570">
    <property type="component" value="Unassembled WGS sequence"/>
</dbReference>
<organism evidence="2 3">
    <name type="scientific">Funneliformis caledonium</name>
    <dbReference type="NCBI Taxonomy" id="1117310"/>
    <lineage>
        <taxon>Eukaryota</taxon>
        <taxon>Fungi</taxon>
        <taxon>Fungi incertae sedis</taxon>
        <taxon>Mucoromycota</taxon>
        <taxon>Glomeromycotina</taxon>
        <taxon>Glomeromycetes</taxon>
        <taxon>Glomerales</taxon>
        <taxon>Glomeraceae</taxon>
        <taxon>Funneliformis</taxon>
    </lineage>
</organism>
<comment type="caution">
    <text evidence="2">The sequence shown here is derived from an EMBL/GenBank/DDBJ whole genome shotgun (WGS) entry which is preliminary data.</text>
</comment>
<evidence type="ECO:0000313" key="3">
    <source>
        <dbReference type="Proteomes" id="UP000789570"/>
    </source>
</evidence>
<feature type="region of interest" description="Disordered" evidence="1">
    <location>
        <begin position="128"/>
        <end position="196"/>
    </location>
</feature>
<proteinExistence type="predicted"/>
<evidence type="ECO:0000313" key="2">
    <source>
        <dbReference type="EMBL" id="CAG8676280.1"/>
    </source>
</evidence>
<feature type="compositionally biased region" description="Polar residues" evidence="1">
    <location>
        <begin position="37"/>
        <end position="46"/>
    </location>
</feature>
<feature type="compositionally biased region" description="Polar residues" evidence="1">
    <location>
        <begin position="1"/>
        <end position="10"/>
    </location>
</feature>
<gene>
    <name evidence="2" type="ORF">FCALED_LOCUS12270</name>
</gene>
<feature type="region of interest" description="Disordered" evidence="1">
    <location>
        <begin position="1"/>
        <end position="115"/>
    </location>
</feature>
<dbReference type="EMBL" id="CAJVPQ010005828">
    <property type="protein sequence ID" value="CAG8676280.1"/>
    <property type="molecule type" value="Genomic_DNA"/>
</dbReference>
<feature type="compositionally biased region" description="Low complexity" evidence="1">
    <location>
        <begin position="15"/>
        <end position="35"/>
    </location>
</feature>
<sequence>MVKSSTTPTFKKQIKSSTTPLSSKKSSITSSLPTKGKLNSTINELSTIAKATSPPKKKSKKVNSLKSTSTKHTKKNKNGSNSSNNDKYKLKEPNEMEIDNNDLSDDSIDFGMTGGDMDEELFNLKIDASTSDDDENSKVDGSDIDSVIESNDENVKINESDNMDIDQKSGRENLNEELLDDEEGKEDKFKRQKNQEPGPAILLAKEANALKDNTKRSFFSYKSLNSNKYFEHYVKNILFRMKHYRLLVVDNLESMRNKYISTILHIAGDVTNKEFTMKPECEIIGGKL</sequence>
<feature type="compositionally biased region" description="Acidic residues" evidence="1">
    <location>
        <begin position="95"/>
        <end position="108"/>
    </location>
</feature>
<feature type="compositionally biased region" description="Acidic residues" evidence="1">
    <location>
        <begin position="175"/>
        <end position="184"/>
    </location>
</feature>
<name>A0A9N9HFE1_9GLOM</name>
<evidence type="ECO:0000256" key="1">
    <source>
        <dbReference type="SAM" id="MobiDB-lite"/>
    </source>
</evidence>
<protein>
    <submittedName>
        <fullName evidence="2">16715_t:CDS:1</fullName>
    </submittedName>
</protein>
<reference evidence="2" key="1">
    <citation type="submission" date="2021-06" db="EMBL/GenBank/DDBJ databases">
        <authorList>
            <person name="Kallberg Y."/>
            <person name="Tangrot J."/>
            <person name="Rosling A."/>
        </authorList>
    </citation>
    <scope>NUCLEOTIDE SEQUENCE</scope>
    <source>
        <strain evidence="2">UK204</strain>
    </source>
</reference>
<feature type="compositionally biased region" description="Basic and acidic residues" evidence="1">
    <location>
        <begin position="153"/>
        <end position="174"/>
    </location>
</feature>
<keyword evidence="3" id="KW-1185">Reference proteome</keyword>
<dbReference type="AlphaFoldDB" id="A0A9N9HFE1"/>
<accession>A0A9N9HFE1</accession>
<feature type="compositionally biased region" description="Basic residues" evidence="1">
    <location>
        <begin position="55"/>
        <end position="77"/>
    </location>
</feature>